<dbReference type="GO" id="GO:0090729">
    <property type="term" value="F:toxin activity"/>
    <property type="evidence" value="ECO:0007669"/>
    <property type="project" value="UniProtKB-KW"/>
</dbReference>
<feature type="domain" description="PIN" evidence="6">
    <location>
        <begin position="11"/>
        <end position="139"/>
    </location>
</feature>
<dbReference type="OrthoDB" id="7062868at2"/>
<evidence type="ECO:0000256" key="3">
    <source>
        <dbReference type="ARBA" id="ARBA00022723"/>
    </source>
</evidence>
<keyword evidence="1 5" id="KW-1277">Toxin-antitoxin system</keyword>
<dbReference type="InterPro" id="IPR029060">
    <property type="entry name" value="PIN-like_dom_sf"/>
</dbReference>
<comment type="cofactor">
    <cofactor evidence="5">
        <name>Mg(2+)</name>
        <dbReference type="ChEBI" id="CHEBI:18420"/>
    </cofactor>
</comment>
<comment type="similarity">
    <text evidence="5">Belongs to the PINc/VapC protein family.</text>
</comment>
<dbReference type="InterPro" id="IPR002716">
    <property type="entry name" value="PIN_dom"/>
</dbReference>
<dbReference type="SUPFAM" id="SSF88723">
    <property type="entry name" value="PIN domain-like"/>
    <property type="match status" value="1"/>
</dbReference>
<dbReference type="HAMAP" id="MF_00265">
    <property type="entry name" value="VapC_Nob1"/>
    <property type="match status" value="1"/>
</dbReference>
<evidence type="ECO:0000256" key="4">
    <source>
        <dbReference type="ARBA" id="ARBA00022801"/>
    </source>
</evidence>
<name>V5DXL8_9GAMM</name>
<dbReference type="STRING" id="1116472.MGMO_74c00130"/>
<dbReference type="EMBL" id="AYLO01000071">
    <property type="protein sequence ID" value="ESS72061.1"/>
    <property type="molecule type" value="Genomic_DNA"/>
</dbReference>
<evidence type="ECO:0000256" key="1">
    <source>
        <dbReference type="ARBA" id="ARBA00022649"/>
    </source>
</evidence>
<keyword evidence="2 5" id="KW-0540">Nuclease</keyword>
<dbReference type="RefSeq" id="WP_023494909.1">
    <property type="nucleotide sequence ID" value="NZ_AYLO01000071.1"/>
</dbReference>
<reference evidence="7 8" key="1">
    <citation type="journal article" date="2013" name="Genome Announc.">
        <title>Draft Genome Sequence of the Methanotrophic Gammaproteobacterium Methyloglobulus morosus DSM 22980 Strain KoM1.</title>
        <authorList>
            <person name="Poehlein A."/>
            <person name="Deutzmann J.S."/>
            <person name="Daniel R."/>
            <person name="Simeonova D.D."/>
        </authorList>
    </citation>
    <scope>NUCLEOTIDE SEQUENCE [LARGE SCALE GENOMIC DNA]</scope>
    <source>
        <strain evidence="7 8">KoM1</strain>
    </source>
</reference>
<feature type="binding site" evidence="5">
    <location>
        <position position="13"/>
    </location>
    <ligand>
        <name>Mg(2+)</name>
        <dbReference type="ChEBI" id="CHEBI:18420"/>
    </ligand>
</feature>
<dbReference type="Proteomes" id="UP000017842">
    <property type="component" value="Unassembled WGS sequence"/>
</dbReference>
<organism evidence="7 8">
    <name type="scientific">Methyloglobulus morosus KoM1</name>
    <dbReference type="NCBI Taxonomy" id="1116472"/>
    <lineage>
        <taxon>Bacteria</taxon>
        <taxon>Pseudomonadati</taxon>
        <taxon>Pseudomonadota</taxon>
        <taxon>Gammaproteobacteria</taxon>
        <taxon>Methylococcales</taxon>
        <taxon>Methylococcaceae</taxon>
        <taxon>Methyloglobulus</taxon>
    </lineage>
</organism>
<keyword evidence="3 5" id="KW-0479">Metal-binding</keyword>
<comment type="function">
    <text evidence="5">Toxic component of a toxin-antitoxin (TA) system. An RNase.</text>
</comment>
<accession>V5DXL8</accession>
<dbReference type="GO" id="GO:0016787">
    <property type="term" value="F:hydrolase activity"/>
    <property type="evidence" value="ECO:0007669"/>
    <property type="project" value="UniProtKB-KW"/>
</dbReference>
<dbReference type="Gene3D" id="3.40.50.1010">
    <property type="entry name" value="5'-nuclease"/>
    <property type="match status" value="1"/>
</dbReference>
<evidence type="ECO:0000313" key="8">
    <source>
        <dbReference type="Proteomes" id="UP000017842"/>
    </source>
</evidence>
<evidence type="ECO:0000313" key="7">
    <source>
        <dbReference type="EMBL" id="ESS72061.1"/>
    </source>
</evidence>
<keyword evidence="4 5" id="KW-0378">Hydrolase</keyword>
<evidence type="ECO:0000256" key="5">
    <source>
        <dbReference type="HAMAP-Rule" id="MF_00265"/>
    </source>
</evidence>
<protein>
    <recommendedName>
        <fullName evidence="5">Ribonuclease VapC</fullName>
        <shortName evidence="5">RNase VapC</shortName>
        <ecNumber evidence="5">3.1.-.-</ecNumber>
    </recommendedName>
    <alternativeName>
        <fullName evidence="5">Toxin VapC</fullName>
    </alternativeName>
</protein>
<dbReference type="GO" id="GO:0000287">
    <property type="term" value="F:magnesium ion binding"/>
    <property type="evidence" value="ECO:0007669"/>
    <property type="project" value="UniProtKB-UniRule"/>
</dbReference>
<dbReference type="GO" id="GO:0004540">
    <property type="term" value="F:RNA nuclease activity"/>
    <property type="evidence" value="ECO:0007669"/>
    <property type="project" value="InterPro"/>
</dbReference>
<gene>
    <name evidence="5 7" type="primary">vapC</name>
    <name evidence="7" type="ORF">MGMO_74c00130</name>
</gene>
<dbReference type="Pfam" id="PF01850">
    <property type="entry name" value="PIN"/>
    <property type="match status" value="1"/>
</dbReference>
<dbReference type="EC" id="3.1.-.-" evidence="5"/>
<proteinExistence type="inferred from homology"/>
<keyword evidence="5" id="KW-0800">Toxin</keyword>
<keyword evidence="5" id="KW-0460">Magnesium</keyword>
<evidence type="ECO:0000259" key="6">
    <source>
        <dbReference type="Pfam" id="PF01850"/>
    </source>
</evidence>
<dbReference type="InterPro" id="IPR022907">
    <property type="entry name" value="VapC_family"/>
</dbReference>
<evidence type="ECO:0000256" key="2">
    <source>
        <dbReference type="ARBA" id="ARBA00022722"/>
    </source>
</evidence>
<keyword evidence="8" id="KW-1185">Reference proteome</keyword>
<sequence>MAVKEADGALFIDTNTLVYANVLEAPFHDQALAAINTARESGRTLWLSRQVIREYMATLTRPQAFNALPKATVLAQVGQLMAQFEVADDTAAVTNQLLALMANYPIGGKQVHDANIVATMLIYGIPCLLTHNAKDFERFGDMVRVEGFTD</sequence>
<comment type="caution">
    <text evidence="7">The sequence shown here is derived from an EMBL/GenBank/DDBJ whole genome shotgun (WGS) entry which is preliminary data.</text>
</comment>
<dbReference type="eggNOG" id="COG1848">
    <property type="taxonomic scope" value="Bacteria"/>
</dbReference>
<feature type="binding site" evidence="5">
    <location>
        <position position="113"/>
    </location>
    <ligand>
        <name>Mg(2+)</name>
        <dbReference type="ChEBI" id="CHEBI:18420"/>
    </ligand>
</feature>
<dbReference type="AlphaFoldDB" id="V5DXL8"/>